<dbReference type="Proteomes" id="UP000001194">
    <property type="component" value="Unassembled WGS sequence"/>
</dbReference>
<dbReference type="RefSeq" id="XP_001880960.1">
    <property type="nucleotide sequence ID" value="XM_001880925.1"/>
</dbReference>
<keyword evidence="3" id="KW-1185">Reference proteome</keyword>
<dbReference type="InParanoid" id="B0DAE0"/>
<organism evidence="3">
    <name type="scientific">Laccaria bicolor (strain S238N-H82 / ATCC MYA-4686)</name>
    <name type="common">Bicoloured deceiver</name>
    <name type="synonym">Laccaria laccata var. bicolor</name>
    <dbReference type="NCBI Taxonomy" id="486041"/>
    <lineage>
        <taxon>Eukaryota</taxon>
        <taxon>Fungi</taxon>
        <taxon>Dikarya</taxon>
        <taxon>Basidiomycota</taxon>
        <taxon>Agaricomycotina</taxon>
        <taxon>Agaricomycetes</taxon>
        <taxon>Agaricomycetidae</taxon>
        <taxon>Agaricales</taxon>
        <taxon>Agaricineae</taxon>
        <taxon>Hydnangiaceae</taxon>
        <taxon>Laccaria</taxon>
    </lineage>
</organism>
<evidence type="ECO:0000313" key="3">
    <source>
        <dbReference type="Proteomes" id="UP000001194"/>
    </source>
</evidence>
<dbReference type="EMBL" id="DS547101">
    <property type="protein sequence ID" value="EDR08735.1"/>
    <property type="molecule type" value="Genomic_DNA"/>
</dbReference>
<name>B0DAE0_LACBS</name>
<evidence type="ECO:0000313" key="2">
    <source>
        <dbReference type="EMBL" id="EDR08735.1"/>
    </source>
</evidence>
<evidence type="ECO:0000256" key="1">
    <source>
        <dbReference type="SAM" id="Phobius"/>
    </source>
</evidence>
<proteinExistence type="predicted"/>
<sequence>MPTTVCTVWGMKLHGRGNHSPALPYVESLSALQIMVLLRGIYHAKIPRQIKTRKPPVNDPQHMLIV</sequence>
<dbReference type="AlphaFoldDB" id="B0DAE0"/>
<gene>
    <name evidence="2" type="ORF">LACBIDRAFT_297263</name>
</gene>
<dbReference type="GeneID" id="6076362"/>
<keyword evidence="1" id="KW-1133">Transmembrane helix</keyword>
<reference evidence="2 3" key="1">
    <citation type="journal article" date="2008" name="Nature">
        <title>The genome of Laccaria bicolor provides insights into mycorrhizal symbiosis.</title>
        <authorList>
            <person name="Martin F."/>
            <person name="Aerts A."/>
            <person name="Ahren D."/>
            <person name="Brun A."/>
            <person name="Danchin E.G.J."/>
            <person name="Duchaussoy F."/>
            <person name="Gibon J."/>
            <person name="Kohler A."/>
            <person name="Lindquist E."/>
            <person name="Pereda V."/>
            <person name="Salamov A."/>
            <person name="Shapiro H.J."/>
            <person name="Wuyts J."/>
            <person name="Blaudez D."/>
            <person name="Buee M."/>
            <person name="Brokstein P."/>
            <person name="Canbaeck B."/>
            <person name="Cohen D."/>
            <person name="Courty P.E."/>
            <person name="Coutinho P.M."/>
            <person name="Delaruelle C."/>
            <person name="Detter J.C."/>
            <person name="Deveau A."/>
            <person name="DiFazio S."/>
            <person name="Duplessis S."/>
            <person name="Fraissinet-Tachet L."/>
            <person name="Lucic E."/>
            <person name="Frey-Klett P."/>
            <person name="Fourrey C."/>
            <person name="Feussner I."/>
            <person name="Gay G."/>
            <person name="Grimwood J."/>
            <person name="Hoegger P.J."/>
            <person name="Jain P."/>
            <person name="Kilaru S."/>
            <person name="Labbe J."/>
            <person name="Lin Y.C."/>
            <person name="Legue V."/>
            <person name="Le Tacon F."/>
            <person name="Marmeisse R."/>
            <person name="Melayah D."/>
            <person name="Montanini B."/>
            <person name="Muratet M."/>
            <person name="Nehls U."/>
            <person name="Niculita-Hirzel H."/>
            <person name="Oudot-Le Secq M.P."/>
            <person name="Peter M."/>
            <person name="Quesneville H."/>
            <person name="Rajashekar B."/>
            <person name="Reich M."/>
            <person name="Rouhier N."/>
            <person name="Schmutz J."/>
            <person name="Yin T."/>
            <person name="Chalot M."/>
            <person name="Henrissat B."/>
            <person name="Kuees U."/>
            <person name="Lucas S."/>
            <person name="Van de Peer Y."/>
            <person name="Podila G.K."/>
            <person name="Polle A."/>
            <person name="Pukkila P.J."/>
            <person name="Richardson P.M."/>
            <person name="Rouze P."/>
            <person name="Sanders I.R."/>
            <person name="Stajich J.E."/>
            <person name="Tunlid A."/>
            <person name="Tuskan G."/>
            <person name="Grigoriev I.V."/>
        </authorList>
    </citation>
    <scope>NUCLEOTIDE SEQUENCE [LARGE SCALE GENOMIC DNA]</scope>
    <source>
        <strain evidence="3">S238N-H82 / ATCC MYA-4686</strain>
    </source>
</reference>
<accession>B0DAE0</accession>
<keyword evidence="1" id="KW-0472">Membrane</keyword>
<keyword evidence="1" id="KW-0812">Transmembrane</keyword>
<dbReference type="HOGENOM" id="CLU_2831599_0_0_1"/>
<feature type="transmembrane region" description="Helical" evidence="1">
    <location>
        <begin position="22"/>
        <end position="42"/>
    </location>
</feature>
<dbReference type="KEGG" id="lbc:LACBIDRAFT_297263"/>
<protein>
    <submittedName>
        <fullName evidence="2">Predicted protein</fullName>
    </submittedName>
</protein>